<accession>A0ABS7AH71</accession>
<proteinExistence type="predicted"/>
<sequence>MFGGGGDDYARDPELTQWIREGGSTSNADARRRAYSAAIRRITERALWMPLYNQVTNYAFNRRLSFNAQADELPRLYLAKWS</sequence>
<reference evidence="1 2" key="1">
    <citation type="submission" date="2021-07" db="EMBL/GenBank/DDBJ databases">
        <authorList>
            <person name="So Y."/>
        </authorList>
    </citation>
    <scope>NUCLEOTIDE SEQUENCE [LARGE SCALE GENOMIC DNA]</scope>
    <source>
        <strain evidence="1 2">HJA6</strain>
    </source>
</reference>
<dbReference type="Proteomes" id="UP001196565">
    <property type="component" value="Unassembled WGS sequence"/>
</dbReference>
<evidence type="ECO:0000313" key="1">
    <source>
        <dbReference type="EMBL" id="MBW6401400.1"/>
    </source>
</evidence>
<evidence type="ECO:0000313" key="2">
    <source>
        <dbReference type="Proteomes" id="UP001196565"/>
    </source>
</evidence>
<dbReference type="SUPFAM" id="SSF53850">
    <property type="entry name" value="Periplasmic binding protein-like II"/>
    <property type="match status" value="1"/>
</dbReference>
<comment type="caution">
    <text evidence="1">The sequence shown here is derived from an EMBL/GenBank/DDBJ whole genome shotgun (WGS) entry which is preliminary data.</text>
</comment>
<protein>
    <recommendedName>
        <fullName evidence="3">ABC transporter substrate-binding protein</fullName>
    </recommendedName>
</protein>
<evidence type="ECO:0008006" key="3">
    <source>
        <dbReference type="Google" id="ProtNLM"/>
    </source>
</evidence>
<gene>
    <name evidence="1" type="ORF">KPL78_26345</name>
</gene>
<dbReference type="Gene3D" id="3.10.105.10">
    <property type="entry name" value="Dipeptide-binding Protein, Domain 3"/>
    <property type="match status" value="1"/>
</dbReference>
<organism evidence="1 2">
    <name type="scientific">Roseomonas alba</name>
    <dbReference type="NCBI Taxonomy" id="2846776"/>
    <lineage>
        <taxon>Bacteria</taxon>
        <taxon>Pseudomonadati</taxon>
        <taxon>Pseudomonadota</taxon>
        <taxon>Alphaproteobacteria</taxon>
        <taxon>Acetobacterales</taxon>
        <taxon>Roseomonadaceae</taxon>
        <taxon>Roseomonas</taxon>
    </lineage>
</organism>
<dbReference type="RefSeq" id="WP_219766031.1">
    <property type="nucleotide sequence ID" value="NZ_JAHYBZ010000011.1"/>
</dbReference>
<name>A0ABS7AH71_9PROT</name>
<keyword evidence="2" id="KW-1185">Reference proteome</keyword>
<dbReference type="EMBL" id="JAHYBZ010000011">
    <property type="protein sequence ID" value="MBW6401400.1"/>
    <property type="molecule type" value="Genomic_DNA"/>
</dbReference>